<name>A0A2T7PDE2_POMCA</name>
<keyword evidence="7" id="KW-1185">Reference proteome</keyword>
<dbReference type="AlphaFoldDB" id="A0A2T7PDE2"/>
<evidence type="ECO:0000256" key="5">
    <source>
        <dbReference type="SAM" id="MobiDB-lite"/>
    </source>
</evidence>
<gene>
    <name evidence="6" type="ORF">C0Q70_06849</name>
</gene>
<dbReference type="CDD" id="cd00154">
    <property type="entry name" value="Rab"/>
    <property type="match status" value="1"/>
</dbReference>
<dbReference type="Gene3D" id="3.40.50.300">
    <property type="entry name" value="P-loop containing nucleotide triphosphate hydrolases"/>
    <property type="match status" value="1"/>
</dbReference>
<keyword evidence="2" id="KW-0547">Nucleotide-binding</keyword>
<proteinExistence type="inferred from homology"/>
<dbReference type="PRINTS" id="PR00449">
    <property type="entry name" value="RASTRNSFRMNG"/>
</dbReference>
<dbReference type="GO" id="GO:0003924">
    <property type="term" value="F:GTPase activity"/>
    <property type="evidence" value="ECO:0007669"/>
    <property type="project" value="InterPro"/>
</dbReference>
<dbReference type="SUPFAM" id="SSF52540">
    <property type="entry name" value="P-loop containing nucleoside triphosphate hydrolases"/>
    <property type="match status" value="1"/>
</dbReference>
<keyword evidence="3" id="KW-0342">GTP-binding</keyword>
<dbReference type="EMBL" id="PZQS01000004">
    <property type="protein sequence ID" value="PVD31437.1"/>
    <property type="molecule type" value="Genomic_DNA"/>
</dbReference>
<accession>A0A2T7PDE2</accession>
<dbReference type="InterPro" id="IPR027417">
    <property type="entry name" value="P-loop_NTPase"/>
</dbReference>
<dbReference type="STRING" id="400727.A0A2T7PDE2"/>
<feature type="compositionally biased region" description="Polar residues" evidence="5">
    <location>
        <begin position="7"/>
        <end position="29"/>
    </location>
</feature>
<evidence type="ECO:0000256" key="4">
    <source>
        <dbReference type="ARBA" id="ARBA00023289"/>
    </source>
</evidence>
<dbReference type="OrthoDB" id="10027888at2759"/>
<dbReference type="FunFam" id="3.40.50.300:FF:001447">
    <property type="entry name" value="Ras-related protein Rab-1B"/>
    <property type="match status" value="1"/>
</dbReference>
<evidence type="ECO:0000256" key="1">
    <source>
        <dbReference type="ARBA" id="ARBA00006270"/>
    </source>
</evidence>
<dbReference type="Pfam" id="PF00071">
    <property type="entry name" value="Ras"/>
    <property type="match status" value="1"/>
</dbReference>
<evidence type="ECO:0000313" key="7">
    <source>
        <dbReference type="Proteomes" id="UP000245119"/>
    </source>
</evidence>
<dbReference type="PROSITE" id="PS51419">
    <property type="entry name" value="RAB"/>
    <property type="match status" value="1"/>
</dbReference>
<dbReference type="InterPro" id="IPR050305">
    <property type="entry name" value="Small_GTPase_Rab"/>
</dbReference>
<dbReference type="PANTHER" id="PTHR47980">
    <property type="entry name" value="LD44762P"/>
    <property type="match status" value="1"/>
</dbReference>
<dbReference type="InterPro" id="IPR001806">
    <property type="entry name" value="Small_GTPase"/>
</dbReference>
<dbReference type="PROSITE" id="PS51421">
    <property type="entry name" value="RAS"/>
    <property type="match status" value="1"/>
</dbReference>
<evidence type="ECO:0000256" key="2">
    <source>
        <dbReference type="ARBA" id="ARBA00022741"/>
    </source>
</evidence>
<comment type="caution">
    <text evidence="6">The sequence shown here is derived from an EMBL/GenBank/DDBJ whole genome shotgun (WGS) entry which is preliminary data.</text>
</comment>
<dbReference type="Proteomes" id="UP000245119">
    <property type="component" value="Linkage Group LG4"/>
</dbReference>
<feature type="region of interest" description="Disordered" evidence="5">
    <location>
        <begin position="1"/>
        <end position="34"/>
    </location>
</feature>
<evidence type="ECO:0000313" key="6">
    <source>
        <dbReference type="EMBL" id="PVD31437.1"/>
    </source>
</evidence>
<dbReference type="SMART" id="SM00175">
    <property type="entry name" value="RAB"/>
    <property type="match status" value="1"/>
</dbReference>
<dbReference type="GO" id="GO:0005525">
    <property type="term" value="F:GTP binding"/>
    <property type="evidence" value="ECO:0007669"/>
    <property type="project" value="UniProtKB-KW"/>
</dbReference>
<evidence type="ECO:0000256" key="3">
    <source>
        <dbReference type="ARBA" id="ARBA00023134"/>
    </source>
</evidence>
<comment type="similarity">
    <text evidence="1">Belongs to the small GTPase superfamily. Rab family.</text>
</comment>
<protein>
    <submittedName>
        <fullName evidence="6">Uncharacterized protein</fullName>
    </submittedName>
</protein>
<dbReference type="SMART" id="SM00173">
    <property type="entry name" value="RAS"/>
    <property type="match status" value="1"/>
</dbReference>
<sequence>MPAIRQTGRQRSKTTTVVRETDSSQSPPQTEKAAMTTTAMTLKVPDINDLSMHSQSDLSSSVTSFGKDRVKGRYDFAAKVIMLGDYGTLGTLEAQEQVQDGVRTATRCLTYRPNEYVEMECARSDKRVLIRIMDTGGQERFRSMTSSYFRGAHGCLLMFDVAKETSFDNIINWFNNLDMYAAPDHISAVLVGTVCQGNERHVTAERAFKLAEGLQLTYMETDVHDVQMVLWILQKLVNNVIISRARRQSLAISIMPPLKMPAKKKRFKCCGAS</sequence>
<reference evidence="6 7" key="1">
    <citation type="submission" date="2018-04" db="EMBL/GenBank/DDBJ databases">
        <title>The genome of golden apple snail Pomacea canaliculata provides insight into stress tolerance and invasive adaptation.</title>
        <authorList>
            <person name="Liu C."/>
            <person name="Liu B."/>
            <person name="Ren Y."/>
            <person name="Zhang Y."/>
            <person name="Wang H."/>
            <person name="Li S."/>
            <person name="Jiang F."/>
            <person name="Yin L."/>
            <person name="Zhang G."/>
            <person name="Qian W."/>
            <person name="Fan W."/>
        </authorList>
    </citation>
    <scope>NUCLEOTIDE SEQUENCE [LARGE SCALE GENOMIC DNA]</scope>
    <source>
        <strain evidence="6">SZHN2017</strain>
        <tissue evidence="6">Muscle</tissue>
    </source>
</reference>
<organism evidence="6 7">
    <name type="scientific">Pomacea canaliculata</name>
    <name type="common">Golden apple snail</name>
    <dbReference type="NCBI Taxonomy" id="400727"/>
    <lineage>
        <taxon>Eukaryota</taxon>
        <taxon>Metazoa</taxon>
        <taxon>Spiralia</taxon>
        <taxon>Lophotrochozoa</taxon>
        <taxon>Mollusca</taxon>
        <taxon>Gastropoda</taxon>
        <taxon>Caenogastropoda</taxon>
        <taxon>Architaenioglossa</taxon>
        <taxon>Ampullarioidea</taxon>
        <taxon>Ampullariidae</taxon>
        <taxon>Pomacea</taxon>
    </lineage>
</organism>
<keyword evidence="4" id="KW-0636">Prenylation</keyword>
<keyword evidence="4" id="KW-0449">Lipoprotein</keyword>